<accession>A0A2B7YYZ9</accession>
<dbReference type="OrthoDB" id="4186383at2759"/>
<gene>
    <name evidence="3" type="ORF">AJ80_01684</name>
</gene>
<organism evidence="3 4">
    <name type="scientific">Polytolypa hystricis (strain UAMH7299)</name>
    <dbReference type="NCBI Taxonomy" id="1447883"/>
    <lineage>
        <taxon>Eukaryota</taxon>
        <taxon>Fungi</taxon>
        <taxon>Dikarya</taxon>
        <taxon>Ascomycota</taxon>
        <taxon>Pezizomycotina</taxon>
        <taxon>Eurotiomycetes</taxon>
        <taxon>Eurotiomycetidae</taxon>
        <taxon>Onygenales</taxon>
        <taxon>Onygenales incertae sedis</taxon>
        <taxon>Polytolypa</taxon>
    </lineage>
</organism>
<sequence>MASRKRKSPYSHDETLLGQELLDALASMRSDPKYSDLTILCGHDSYAVHRCVVCTRSDYLAKASDGKFREASTHTITLHEDPALVKQMIEYLYTLDYQATPHIAAPNGCVPDEDMVVEPSEVRRSPNDEETPPLLDISD</sequence>
<evidence type="ECO:0000313" key="4">
    <source>
        <dbReference type="Proteomes" id="UP000224634"/>
    </source>
</evidence>
<evidence type="ECO:0000256" key="1">
    <source>
        <dbReference type="SAM" id="MobiDB-lite"/>
    </source>
</evidence>
<dbReference type="SUPFAM" id="SSF54695">
    <property type="entry name" value="POZ domain"/>
    <property type="match status" value="1"/>
</dbReference>
<dbReference type="STRING" id="1447883.A0A2B7YYZ9"/>
<dbReference type="InterPro" id="IPR011333">
    <property type="entry name" value="SKP1/BTB/POZ_sf"/>
</dbReference>
<feature type="domain" description="BTB" evidence="2">
    <location>
        <begin position="35"/>
        <end position="101"/>
    </location>
</feature>
<dbReference type="Pfam" id="PF00651">
    <property type="entry name" value="BTB"/>
    <property type="match status" value="1"/>
</dbReference>
<dbReference type="Gene3D" id="3.30.710.10">
    <property type="entry name" value="Potassium Channel Kv1.1, Chain A"/>
    <property type="match status" value="1"/>
</dbReference>
<dbReference type="AlphaFoldDB" id="A0A2B7YYZ9"/>
<keyword evidence="4" id="KW-1185">Reference proteome</keyword>
<evidence type="ECO:0000259" key="2">
    <source>
        <dbReference type="PROSITE" id="PS50097"/>
    </source>
</evidence>
<dbReference type="PANTHER" id="PTHR47843">
    <property type="entry name" value="BTB DOMAIN-CONTAINING PROTEIN-RELATED"/>
    <property type="match status" value="1"/>
</dbReference>
<dbReference type="PANTHER" id="PTHR47843:SF5">
    <property type="entry name" value="BTB_POZ DOMAIN PROTEIN"/>
    <property type="match status" value="1"/>
</dbReference>
<dbReference type="EMBL" id="PDNA01000015">
    <property type="protein sequence ID" value="PGH26555.1"/>
    <property type="molecule type" value="Genomic_DNA"/>
</dbReference>
<dbReference type="Proteomes" id="UP000224634">
    <property type="component" value="Unassembled WGS sequence"/>
</dbReference>
<dbReference type="CDD" id="cd18186">
    <property type="entry name" value="BTB_POZ_ZBTB_KLHL-like"/>
    <property type="match status" value="1"/>
</dbReference>
<evidence type="ECO:0000313" key="3">
    <source>
        <dbReference type="EMBL" id="PGH26555.1"/>
    </source>
</evidence>
<name>A0A2B7YYZ9_POLH7</name>
<reference evidence="3 4" key="1">
    <citation type="submission" date="2017-10" db="EMBL/GenBank/DDBJ databases">
        <title>Comparative genomics in systemic dimorphic fungi from Ajellomycetaceae.</title>
        <authorList>
            <person name="Munoz J.F."/>
            <person name="Mcewen J.G."/>
            <person name="Clay O.K."/>
            <person name="Cuomo C.A."/>
        </authorList>
    </citation>
    <scope>NUCLEOTIDE SEQUENCE [LARGE SCALE GENOMIC DNA]</scope>
    <source>
        <strain evidence="3 4">UAMH7299</strain>
    </source>
</reference>
<comment type="caution">
    <text evidence="3">The sequence shown here is derived from an EMBL/GenBank/DDBJ whole genome shotgun (WGS) entry which is preliminary data.</text>
</comment>
<dbReference type="PROSITE" id="PS50097">
    <property type="entry name" value="BTB"/>
    <property type="match status" value="1"/>
</dbReference>
<dbReference type="InterPro" id="IPR000210">
    <property type="entry name" value="BTB/POZ_dom"/>
</dbReference>
<proteinExistence type="predicted"/>
<protein>
    <recommendedName>
        <fullName evidence="2">BTB domain-containing protein</fullName>
    </recommendedName>
</protein>
<feature type="region of interest" description="Disordered" evidence="1">
    <location>
        <begin position="118"/>
        <end position="139"/>
    </location>
</feature>